<reference evidence="4" key="1">
    <citation type="submission" date="2023-06" db="EMBL/GenBank/DDBJ databases">
        <title>Genome sequence of Methancorpusculaceae sp. Ag1.</title>
        <authorList>
            <person name="Protasov E."/>
            <person name="Platt K."/>
            <person name="Poehlein A."/>
            <person name="Daniel R."/>
            <person name="Brune A."/>
        </authorList>
    </citation>
    <scope>NUCLEOTIDE SEQUENCE</scope>
    <source>
        <strain evidence="4">Ag1</strain>
    </source>
</reference>
<dbReference type="InterPro" id="IPR014051">
    <property type="entry name" value="Phosphoesterase_HXTX"/>
</dbReference>
<dbReference type="PANTHER" id="PTHR35561:SF1">
    <property type="entry name" value="RNA 2',3'-CYCLIC PHOSPHODIESTERASE"/>
    <property type="match status" value="1"/>
</dbReference>
<sequence length="178" mass="19157">MARLFIAVEPSLEIRKNLESTAQSLLETSARLTIVQASQMHITLKFIGEVPDTKIPKITDAFSKLSGEPYQFSASGVSVFGRPPRVIKADVLDGGVSKELAAQIDALLSLVGIPKDPKPFSPHLTLARVKLYSPDLLPKIAAVKDTEFGSCIIDSVALKKSTLTPSGPIYETVAEVKL</sequence>
<gene>
    <name evidence="4" type="ORF">McpAg1_14060</name>
</gene>
<dbReference type="Proteomes" id="UP001273136">
    <property type="component" value="Unassembled WGS sequence"/>
</dbReference>
<feature type="active site" description="Proton donor" evidence="2">
    <location>
        <position position="41"/>
    </location>
</feature>
<dbReference type="RefSeq" id="WP_338094583.1">
    <property type="nucleotide sequence ID" value="NZ_JAWDKA010000007.1"/>
</dbReference>
<comment type="function">
    <text evidence="2">Hydrolyzes RNA 2',3'-cyclic phosphodiester to an RNA 2'-phosphomonoester.</text>
</comment>
<dbReference type="GO" id="GO:0008664">
    <property type="term" value="F:RNA 2',3'-cyclic 3'-phosphodiesterase activity"/>
    <property type="evidence" value="ECO:0007669"/>
    <property type="project" value="UniProtKB-EC"/>
</dbReference>
<dbReference type="SUPFAM" id="SSF55144">
    <property type="entry name" value="LigT-like"/>
    <property type="match status" value="1"/>
</dbReference>
<evidence type="ECO:0000256" key="1">
    <source>
        <dbReference type="ARBA" id="ARBA00022801"/>
    </source>
</evidence>
<evidence type="ECO:0000256" key="2">
    <source>
        <dbReference type="HAMAP-Rule" id="MF_01940"/>
    </source>
</evidence>
<comment type="caution">
    <text evidence="4">The sequence shown here is derived from an EMBL/GenBank/DDBJ whole genome shotgun (WGS) entry which is preliminary data.</text>
</comment>
<feature type="domain" description="Phosphoesterase HXTX" evidence="3">
    <location>
        <begin position="99"/>
        <end position="170"/>
    </location>
</feature>
<dbReference type="NCBIfam" id="TIGR02258">
    <property type="entry name" value="2_5_ligase"/>
    <property type="match status" value="1"/>
</dbReference>
<dbReference type="InterPro" id="IPR004175">
    <property type="entry name" value="RNA_CPDase"/>
</dbReference>
<dbReference type="Pfam" id="PF02834">
    <property type="entry name" value="LigT_PEase"/>
    <property type="match status" value="2"/>
</dbReference>
<keyword evidence="1 2" id="KW-0378">Hydrolase</keyword>
<dbReference type="PANTHER" id="PTHR35561">
    <property type="entry name" value="RNA 2',3'-CYCLIC PHOSPHODIESTERASE"/>
    <property type="match status" value="1"/>
</dbReference>
<feature type="domain" description="Phosphoesterase HXTX" evidence="3">
    <location>
        <begin position="9"/>
        <end position="87"/>
    </location>
</feature>
<proteinExistence type="inferred from homology"/>
<evidence type="ECO:0000313" key="4">
    <source>
        <dbReference type="EMBL" id="MDV0442177.1"/>
    </source>
</evidence>
<name>A0AAE4MBR3_9EURY</name>
<feature type="active site" description="Proton acceptor" evidence="2">
    <location>
        <position position="123"/>
    </location>
</feature>
<keyword evidence="5" id="KW-1185">Reference proteome</keyword>
<accession>A0AAE4MBR3</accession>
<organism evidence="4 5">
    <name type="scientific">Methanorbis furvi</name>
    <dbReference type="NCBI Taxonomy" id="3028299"/>
    <lineage>
        <taxon>Archaea</taxon>
        <taxon>Methanobacteriati</taxon>
        <taxon>Methanobacteriota</taxon>
        <taxon>Stenosarchaea group</taxon>
        <taxon>Methanomicrobia</taxon>
        <taxon>Methanomicrobiales</taxon>
        <taxon>Methanocorpusculaceae</taxon>
        <taxon>Methanorbis</taxon>
    </lineage>
</organism>
<dbReference type="InterPro" id="IPR009097">
    <property type="entry name" value="Cyclic_Pdiesterase"/>
</dbReference>
<dbReference type="EC" id="3.1.4.58" evidence="2"/>
<evidence type="ECO:0000313" key="5">
    <source>
        <dbReference type="Proteomes" id="UP001273136"/>
    </source>
</evidence>
<comment type="catalytic activity">
    <reaction evidence="2">
        <text>a 3'-end 2',3'-cyclophospho-ribonucleotide-RNA + H2O = a 3'-end 2'-phospho-ribonucleotide-RNA + H(+)</text>
        <dbReference type="Rhea" id="RHEA:11828"/>
        <dbReference type="Rhea" id="RHEA-COMP:10464"/>
        <dbReference type="Rhea" id="RHEA-COMP:17353"/>
        <dbReference type="ChEBI" id="CHEBI:15377"/>
        <dbReference type="ChEBI" id="CHEBI:15378"/>
        <dbReference type="ChEBI" id="CHEBI:83064"/>
        <dbReference type="ChEBI" id="CHEBI:173113"/>
        <dbReference type="EC" id="3.1.4.58"/>
    </reaction>
</comment>
<feature type="short sequence motif" description="HXTX 1" evidence="2">
    <location>
        <begin position="41"/>
        <end position="44"/>
    </location>
</feature>
<dbReference type="AlphaFoldDB" id="A0AAE4MBR3"/>
<feature type="short sequence motif" description="HXTX 2" evidence="2">
    <location>
        <begin position="123"/>
        <end position="126"/>
    </location>
</feature>
<protein>
    <recommendedName>
        <fullName evidence="2">RNA 2',3'-cyclic phosphodiesterase</fullName>
        <shortName evidence="2">RNA 2',3'-CPDase</shortName>
        <ecNumber evidence="2">3.1.4.58</ecNumber>
    </recommendedName>
</protein>
<dbReference type="EMBL" id="JAWDKA010000007">
    <property type="protein sequence ID" value="MDV0442177.1"/>
    <property type="molecule type" value="Genomic_DNA"/>
</dbReference>
<dbReference type="HAMAP" id="MF_01940">
    <property type="entry name" value="RNA_CPDase"/>
    <property type="match status" value="1"/>
</dbReference>
<comment type="similarity">
    <text evidence="2">Belongs to the 2H phosphoesterase superfamily. ThpR family.</text>
</comment>
<evidence type="ECO:0000259" key="3">
    <source>
        <dbReference type="Pfam" id="PF02834"/>
    </source>
</evidence>
<dbReference type="GO" id="GO:0004113">
    <property type="term" value="F:2',3'-cyclic-nucleotide 3'-phosphodiesterase activity"/>
    <property type="evidence" value="ECO:0007669"/>
    <property type="project" value="InterPro"/>
</dbReference>
<dbReference type="Gene3D" id="3.90.1140.10">
    <property type="entry name" value="Cyclic phosphodiesterase"/>
    <property type="match status" value="1"/>
</dbReference>